<dbReference type="EMBL" id="CAMKVN010021008">
    <property type="protein sequence ID" value="CAI2199335.1"/>
    <property type="molecule type" value="Genomic_DNA"/>
</dbReference>
<protein>
    <submittedName>
        <fullName evidence="1">7899_t:CDS:1</fullName>
    </submittedName>
</protein>
<dbReference type="OrthoDB" id="2363896at2759"/>
<dbReference type="AlphaFoldDB" id="A0A9W4X0A1"/>
<feature type="non-terminal residue" evidence="1">
    <location>
        <position position="105"/>
    </location>
</feature>
<evidence type="ECO:0000313" key="1">
    <source>
        <dbReference type="EMBL" id="CAI2199335.1"/>
    </source>
</evidence>
<proteinExistence type="predicted"/>
<feature type="non-terminal residue" evidence="1">
    <location>
        <position position="1"/>
    </location>
</feature>
<organism evidence="1 2">
    <name type="scientific">Funneliformis geosporum</name>
    <dbReference type="NCBI Taxonomy" id="1117311"/>
    <lineage>
        <taxon>Eukaryota</taxon>
        <taxon>Fungi</taxon>
        <taxon>Fungi incertae sedis</taxon>
        <taxon>Mucoromycota</taxon>
        <taxon>Glomeromycotina</taxon>
        <taxon>Glomeromycetes</taxon>
        <taxon>Glomerales</taxon>
        <taxon>Glomeraceae</taxon>
        <taxon>Funneliformis</taxon>
    </lineage>
</organism>
<dbReference type="Proteomes" id="UP001153678">
    <property type="component" value="Unassembled WGS sequence"/>
</dbReference>
<comment type="caution">
    <text evidence="1">The sequence shown here is derived from an EMBL/GenBank/DDBJ whole genome shotgun (WGS) entry which is preliminary data.</text>
</comment>
<keyword evidence="2" id="KW-1185">Reference proteome</keyword>
<gene>
    <name evidence="1" type="ORF">FWILDA_LOCUS19023</name>
</gene>
<name>A0A9W4X0A1_9GLOM</name>
<reference evidence="1" key="1">
    <citation type="submission" date="2022-08" db="EMBL/GenBank/DDBJ databases">
        <authorList>
            <person name="Kallberg Y."/>
            <person name="Tangrot J."/>
            <person name="Rosling A."/>
        </authorList>
    </citation>
    <scope>NUCLEOTIDE SEQUENCE</scope>
    <source>
        <strain evidence="1">Wild A</strain>
    </source>
</reference>
<sequence>TPSKTCGAIIYGKNVDNQVALMLKIWGVVKQLFIKLILSHQKKQTGHPPLLNTSSQQELKAFVQENGENHRLCAKKLLTVWTSHLKNPISAFTIRRILKKLDLML</sequence>
<accession>A0A9W4X0A1</accession>
<evidence type="ECO:0000313" key="2">
    <source>
        <dbReference type="Proteomes" id="UP001153678"/>
    </source>
</evidence>